<dbReference type="VEuPathDB" id="FungiDB:AMAG_09471"/>
<gene>
    <name evidence="1" type="ORF">AMAG_09471</name>
</gene>
<reference evidence="2" key="2">
    <citation type="submission" date="2009-11" db="EMBL/GenBank/DDBJ databases">
        <title>The Genome Sequence of Allomyces macrogynus strain ATCC 38327.</title>
        <authorList>
            <consortium name="The Broad Institute Genome Sequencing Platform"/>
            <person name="Russ C."/>
            <person name="Cuomo C."/>
            <person name="Shea T."/>
            <person name="Young S.K."/>
            <person name="Zeng Q."/>
            <person name="Koehrsen M."/>
            <person name="Haas B."/>
            <person name="Borodovsky M."/>
            <person name="Guigo R."/>
            <person name="Alvarado L."/>
            <person name="Berlin A."/>
            <person name="Borenstein D."/>
            <person name="Chen Z."/>
            <person name="Engels R."/>
            <person name="Freedman E."/>
            <person name="Gellesch M."/>
            <person name="Goldberg J."/>
            <person name="Griggs A."/>
            <person name="Gujja S."/>
            <person name="Heiman D."/>
            <person name="Hepburn T."/>
            <person name="Howarth C."/>
            <person name="Jen D."/>
            <person name="Larson L."/>
            <person name="Lewis B."/>
            <person name="Mehta T."/>
            <person name="Park D."/>
            <person name="Pearson M."/>
            <person name="Roberts A."/>
            <person name="Saif S."/>
            <person name="Shenoy N."/>
            <person name="Sisk P."/>
            <person name="Stolte C."/>
            <person name="Sykes S."/>
            <person name="Walk T."/>
            <person name="White J."/>
            <person name="Yandava C."/>
            <person name="Burger G."/>
            <person name="Gray M.W."/>
            <person name="Holland P.W.H."/>
            <person name="King N."/>
            <person name="Lang F.B.F."/>
            <person name="Roger A.J."/>
            <person name="Ruiz-Trillo I."/>
            <person name="Lander E."/>
            <person name="Nusbaum C."/>
        </authorList>
    </citation>
    <scope>NUCLEOTIDE SEQUENCE [LARGE SCALE GENOMIC DNA]</scope>
    <source>
        <strain evidence="2">ATCC 38327</strain>
    </source>
</reference>
<reference evidence="1 2" key="1">
    <citation type="submission" date="2009-11" db="EMBL/GenBank/DDBJ databases">
        <title>Annotation of Allomyces macrogynus ATCC 38327.</title>
        <authorList>
            <consortium name="The Broad Institute Genome Sequencing Platform"/>
            <person name="Russ C."/>
            <person name="Cuomo C."/>
            <person name="Burger G."/>
            <person name="Gray M.W."/>
            <person name="Holland P.W.H."/>
            <person name="King N."/>
            <person name="Lang F.B.F."/>
            <person name="Roger A.J."/>
            <person name="Ruiz-Trillo I."/>
            <person name="Young S.K."/>
            <person name="Zeng Q."/>
            <person name="Gargeya S."/>
            <person name="Fitzgerald M."/>
            <person name="Haas B."/>
            <person name="Abouelleil A."/>
            <person name="Alvarado L."/>
            <person name="Arachchi H.M."/>
            <person name="Berlin A."/>
            <person name="Chapman S.B."/>
            <person name="Gearin G."/>
            <person name="Goldberg J."/>
            <person name="Griggs A."/>
            <person name="Gujja S."/>
            <person name="Hansen M."/>
            <person name="Heiman D."/>
            <person name="Howarth C."/>
            <person name="Larimer J."/>
            <person name="Lui A."/>
            <person name="MacDonald P.J.P."/>
            <person name="McCowen C."/>
            <person name="Montmayeur A."/>
            <person name="Murphy C."/>
            <person name="Neiman D."/>
            <person name="Pearson M."/>
            <person name="Priest M."/>
            <person name="Roberts A."/>
            <person name="Saif S."/>
            <person name="Shea T."/>
            <person name="Sisk P."/>
            <person name="Stolte C."/>
            <person name="Sykes S."/>
            <person name="Wortman J."/>
            <person name="Nusbaum C."/>
            <person name="Birren B."/>
        </authorList>
    </citation>
    <scope>NUCLEOTIDE SEQUENCE [LARGE SCALE GENOMIC DNA]</scope>
    <source>
        <strain evidence="1 2">ATCC 38327</strain>
    </source>
</reference>
<dbReference type="EMBL" id="GG745344">
    <property type="protein sequence ID" value="KNE64450.1"/>
    <property type="molecule type" value="Genomic_DNA"/>
</dbReference>
<dbReference type="Proteomes" id="UP000054350">
    <property type="component" value="Unassembled WGS sequence"/>
</dbReference>
<name>A0A0L0SQ04_ALLM3</name>
<sequence length="97" mass="11293">MVPYNHLDFVAQQVKSIQEAIIAMLRALPRQLTAPHNLLWSILDLIQTKLDCARQHHAHLNDMLETLRHDVNCIKQAMAVARHWFCRIPALILMYTN</sequence>
<accession>A0A0L0SQ04</accession>
<organism evidence="1 2">
    <name type="scientific">Allomyces macrogynus (strain ATCC 38327)</name>
    <name type="common">Allomyces javanicus var. macrogynus</name>
    <dbReference type="NCBI Taxonomy" id="578462"/>
    <lineage>
        <taxon>Eukaryota</taxon>
        <taxon>Fungi</taxon>
        <taxon>Fungi incertae sedis</taxon>
        <taxon>Blastocladiomycota</taxon>
        <taxon>Blastocladiomycetes</taxon>
        <taxon>Blastocladiales</taxon>
        <taxon>Blastocladiaceae</taxon>
        <taxon>Allomyces</taxon>
    </lineage>
</organism>
<dbReference type="OrthoDB" id="10587278at2759"/>
<keyword evidence="2" id="KW-1185">Reference proteome</keyword>
<proteinExistence type="predicted"/>
<dbReference type="AlphaFoldDB" id="A0A0L0SQ04"/>
<evidence type="ECO:0000313" key="1">
    <source>
        <dbReference type="EMBL" id="KNE64450.1"/>
    </source>
</evidence>
<protein>
    <submittedName>
        <fullName evidence="1">Uncharacterized protein</fullName>
    </submittedName>
</protein>
<evidence type="ECO:0000313" key="2">
    <source>
        <dbReference type="Proteomes" id="UP000054350"/>
    </source>
</evidence>